<gene>
    <name evidence="1" type="ORF">Pla108_26360</name>
</gene>
<dbReference type="Proteomes" id="UP000317421">
    <property type="component" value="Unassembled WGS sequence"/>
</dbReference>
<dbReference type="AlphaFoldDB" id="A0A5C6ACP7"/>
<dbReference type="EMBL" id="SJPR01000003">
    <property type="protein sequence ID" value="TWT96861.1"/>
    <property type="molecule type" value="Genomic_DNA"/>
</dbReference>
<evidence type="ECO:0000313" key="1">
    <source>
        <dbReference type="EMBL" id="TWT96861.1"/>
    </source>
</evidence>
<reference evidence="1 2" key="1">
    <citation type="submission" date="2019-02" db="EMBL/GenBank/DDBJ databases">
        <title>Deep-cultivation of Planctomycetes and their phenomic and genomic characterization uncovers novel biology.</title>
        <authorList>
            <person name="Wiegand S."/>
            <person name="Jogler M."/>
            <person name="Boedeker C."/>
            <person name="Pinto D."/>
            <person name="Vollmers J."/>
            <person name="Rivas-Marin E."/>
            <person name="Kohn T."/>
            <person name="Peeters S.H."/>
            <person name="Heuer A."/>
            <person name="Rast P."/>
            <person name="Oberbeckmann S."/>
            <person name="Bunk B."/>
            <person name="Jeske O."/>
            <person name="Meyerdierks A."/>
            <person name="Storesund J.E."/>
            <person name="Kallscheuer N."/>
            <person name="Luecker S."/>
            <person name="Lage O.M."/>
            <person name="Pohl T."/>
            <person name="Merkel B.J."/>
            <person name="Hornburger P."/>
            <person name="Mueller R.-W."/>
            <person name="Bruemmer F."/>
            <person name="Labrenz M."/>
            <person name="Spormann A.M."/>
            <person name="Op Den Camp H."/>
            <person name="Overmann J."/>
            <person name="Amann R."/>
            <person name="Jetten M.S.M."/>
            <person name="Mascher T."/>
            <person name="Medema M.H."/>
            <person name="Devos D.P."/>
            <person name="Kaster A.-K."/>
            <person name="Ovreas L."/>
            <person name="Rohde M."/>
            <person name="Galperin M.Y."/>
            <person name="Jogler C."/>
        </authorList>
    </citation>
    <scope>NUCLEOTIDE SEQUENCE [LARGE SCALE GENOMIC DNA]</scope>
    <source>
        <strain evidence="1 2">Pla108</strain>
    </source>
</reference>
<comment type="caution">
    <text evidence="1">The sequence shown here is derived from an EMBL/GenBank/DDBJ whole genome shotgun (WGS) entry which is preliminary data.</text>
</comment>
<evidence type="ECO:0000313" key="2">
    <source>
        <dbReference type="Proteomes" id="UP000317421"/>
    </source>
</evidence>
<sequence length="210" mass="22433" precursor="true">MPQMGGAQVTMMEAGMKHANIDFDGAMLSVHIDDSVATPALRELAQGDSFDPTAAWSVLEGSAYNFQYGWNPGSIWSPPAGLAVAIEPVSATPGLMVYDRSWVTSGMSFDEMSYDPIFTNGEPWMWSGRMTHNAYAVVNPTQVDYEATYRVYLADAVTGVEPTDSLGAPLYGSAMTTFRFVATPVPEPASALLGLIALAAATFYSGGHRA</sequence>
<proteinExistence type="predicted"/>
<name>A0A5C6ACP7_9BACT</name>
<evidence type="ECO:0008006" key="3">
    <source>
        <dbReference type="Google" id="ProtNLM"/>
    </source>
</evidence>
<protein>
    <recommendedName>
        <fullName evidence="3">PEP-CTERM protein-sorting domain-containing protein</fullName>
    </recommendedName>
</protein>
<organism evidence="1 2">
    <name type="scientific">Botrimarina colliarenosi</name>
    <dbReference type="NCBI Taxonomy" id="2528001"/>
    <lineage>
        <taxon>Bacteria</taxon>
        <taxon>Pseudomonadati</taxon>
        <taxon>Planctomycetota</taxon>
        <taxon>Planctomycetia</taxon>
        <taxon>Pirellulales</taxon>
        <taxon>Lacipirellulaceae</taxon>
        <taxon>Botrimarina</taxon>
    </lineage>
</organism>
<keyword evidence="2" id="KW-1185">Reference proteome</keyword>
<accession>A0A5C6ACP7</accession>